<organism evidence="3 4">
    <name type="scientific">Rhizobium paknamense</name>
    <dbReference type="NCBI Taxonomy" id="1206817"/>
    <lineage>
        <taxon>Bacteria</taxon>
        <taxon>Pseudomonadati</taxon>
        <taxon>Pseudomonadota</taxon>
        <taxon>Alphaproteobacteria</taxon>
        <taxon>Hyphomicrobiales</taxon>
        <taxon>Rhizobiaceae</taxon>
        <taxon>Rhizobium/Agrobacterium group</taxon>
        <taxon>Rhizobium</taxon>
    </lineage>
</organism>
<evidence type="ECO:0000313" key="4">
    <source>
        <dbReference type="Proteomes" id="UP001235269"/>
    </source>
</evidence>
<gene>
    <name evidence="3" type="ORF">QO005_002537</name>
</gene>
<evidence type="ECO:0000256" key="1">
    <source>
        <dbReference type="SAM" id="MobiDB-lite"/>
    </source>
</evidence>
<keyword evidence="4" id="KW-1185">Reference proteome</keyword>
<dbReference type="Proteomes" id="UP001235269">
    <property type="component" value="Unassembled WGS sequence"/>
</dbReference>
<reference evidence="3 4" key="1">
    <citation type="submission" date="2023-07" db="EMBL/GenBank/DDBJ databases">
        <title>Genomic Encyclopedia of Type Strains, Phase IV (KMG-IV): sequencing the most valuable type-strain genomes for metagenomic binning, comparative biology and taxonomic classification.</title>
        <authorList>
            <person name="Goeker M."/>
        </authorList>
    </citation>
    <scope>NUCLEOTIDE SEQUENCE [LARGE SCALE GENOMIC DNA]</scope>
    <source>
        <strain evidence="3 4">DSM 100301</strain>
    </source>
</reference>
<keyword evidence="2" id="KW-0732">Signal</keyword>
<evidence type="ECO:0000313" key="3">
    <source>
        <dbReference type="EMBL" id="MDQ0456196.1"/>
    </source>
</evidence>
<protein>
    <submittedName>
        <fullName evidence="3">Uncharacterized protein YraI</fullName>
    </submittedName>
</protein>
<accession>A0ABU0ID70</accession>
<feature type="chain" id="PRO_5046864267" evidence="2">
    <location>
        <begin position="30"/>
        <end position="190"/>
    </location>
</feature>
<feature type="signal peptide" evidence="2">
    <location>
        <begin position="1"/>
        <end position="29"/>
    </location>
</feature>
<proteinExistence type="predicted"/>
<dbReference type="Gene3D" id="2.30.30.40">
    <property type="entry name" value="SH3 Domains"/>
    <property type="match status" value="1"/>
</dbReference>
<name>A0ABU0ID70_9HYPH</name>
<comment type="caution">
    <text evidence="3">The sequence shown here is derived from an EMBL/GenBank/DDBJ whole genome shotgun (WGS) entry which is preliminary data.</text>
</comment>
<dbReference type="EMBL" id="JAUSWH010000007">
    <property type="protein sequence ID" value="MDQ0456196.1"/>
    <property type="molecule type" value="Genomic_DNA"/>
</dbReference>
<feature type="compositionally biased region" description="Low complexity" evidence="1">
    <location>
        <begin position="161"/>
        <end position="174"/>
    </location>
</feature>
<sequence length="190" mass="19887">MRQTRIAARLFCRLGILLPLLVTGTSQSAAQTVIPAPSMTAPAGRVQAGPQGGVQGGMPDPYLYHITGLPQGASLDVRSGAGPAFRVIASLPEGTPVDMQNCMESRGGYWCRIATFERPRISGWVDGRFITKDGGEPPGTIGGMPGEIIIDPYGGKGGKNGQQQGNRGNSSGNRFFAPSQQSDTPEDGSE</sequence>
<feature type="compositionally biased region" description="Gly residues" evidence="1">
    <location>
        <begin position="136"/>
        <end position="145"/>
    </location>
</feature>
<feature type="region of interest" description="Disordered" evidence="1">
    <location>
        <begin position="131"/>
        <end position="190"/>
    </location>
</feature>
<evidence type="ECO:0000256" key="2">
    <source>
        <dbReference type="SAM" id="SignalP"/>
    </source>
</evidence>
<dbReference type="RefSeq" id="WP_307158392.1">
    <property type="nucleotide sequence ID" value="NZ_JAUSWH010000007.1"/>
</dbReference>